<feature type="transmembrane region" description="Helical" evidence="1">
    <location>
        <begin position="417"/>
        <end position="438"/>
    </location>
</feature>
<feature type="transmembrane region" description="Helical" evidence="1">
    <location>
        <begin position="361"/>
        <end position="387"/>
    </location>
</feature>
<feature type="transmembrane region" description="Helical" evidence="1">
    <location>
        <begin position="317"/>
        <end position="334"/>
    </location>
</feature>
<feature type="transmembrane region" description="Helical" evidence="1">
    <location>
        <begin position="473"/>
        <end position="492"/>
    </location>
</feature>
<evidence type="ECO:0000313" key="2">
    <source>
        <dbReference type="EMBL" id="WUV48177.1"/>
    </source>
</evidence>
<protein>
    <submittedName>
        <fullName evidence="2">Uncharacterized protein</fullName>
    </submittedName>
</protein>
<feature type="transmembrane region" description="Helical" evidence="1">
    <location>
        <begin position="445"/>
        <end position="467"/>
    </location>
</feature>
<keyword evidence="1" id="KW-1133">Transmembrane helix</keyword>
<feature type="transmembrane region" description="Helical" evidence="1">
    <location>
        <begin position="262"/>
        <end position="281"/>
    </location>
</feature>
<reference evidence="2" key="1">
    <citation type="submission" date="2022-10" db="EMBL/GenBank/DDBJ databases">
        <title>The complete genomes of actinobacterial strains from the NBC collection.</title>
        <authorList>
            <person name="Joergensen T.S."/>
            <person name="Alvarez Arevalo M."/>
            <person name="Sterndorff E.B."/>
            <person name="Faurdal D."/>
            <person name="Vuksanovic O."/>
            <person name="Mourched A.-S."/>
            <person name="Charusanti P."/>
            <person name="Shaw S."/>
            <person name="Blin K."/>
            <person name="Weber T."/>
        </authorList>
    </citation>
    <scope>NUCLEOTIDE SEQUENCE</scope>
    <source>
        <strain evidence="2">NBC_01482</strain>
    </source>
</reference>
<accession>A0ABZ1YY03</accession>
<dbReference type="EMBL" id="CP109441">
    <property type="protein sequence ID" value="WUV48177.1"/>
    <property type="molecule type" value="Genomic_DNA"/>
</dbReference>
<sequence length="501" mass="54245">MTVMPDWTYHPLRPMANALVGEHRAQLLALRLLSGLIALPGGGRAIERVFDHPELPAEWADRFGARVPVEVARDAIRVLPVQGAGIVEVGPVGRDDIAAVRAAVLDRRCRVIALVDDPEVGAELEPHVDQVIVGEPADRHYLTEPDIAAAVTALADSTATVLATPAVLIAAGPSWFNRVIEAAQPTAPPPTLRDVPLDPRRWPAWCWGLLVGIGMIVAGIGAAAITLGPVLLWYDRDYLGTDVDGLHEINHHLVHFLQHDRITMAGNMIAIGVLYTGLAWGGMRLGRVWARNAYLLSGLIGFPTLFYFLVIGFVEPLHVTAAAVLFPMFLLAVWRKPTTAHWTVPPECPEWIRRRALVGQLLLVATGVGVFIGGVVISTVGLTFVFVPTDLEFMHTDAATLEAANTHLLPFIAHDRAGFGGALMATAVAIVLPGLWGWRQGEAWVWWTLLGAAVAGSAGALVIHFFIHYTAFVHLLPVYFGSAMLAVALILARPYLMYRAD</sequence>
<feature type="transmembrane region" description="Helical" evidence="1">
    <location>
        <begin position="207"/>
        <end position="234"/>
    </location>
</feature>
<evidence type="ECO:0000313" key="3">
    <source>
        <dbReference type="Proteomes" id="UP001432062"/>
    </source>
</evidence>
<keyword evidence="3" id="KW-1185">Reference proteome</keyword>
<proteinExistence type="predicted"/>
<keyword evidence="1" id="KW-0812">Transmembrane</keyword>
<feature type="transmembrane region" description="Helical" evidence="1">
    <location>
        <begin position="293"/>
        <end position="311"/>
    </location>
</feature>
<evidence type="ECO:0000256" key="1">
    <source>
        <dbReference type="SAM" id="Phobius"/>
    </source>
</evidence>
<gene>
    <name evidence="2" type="ORF">OG563_08255</name>
</gene>
<keyword evidence="1" id="KW-0472">Membrane</keyword>
<dbReference type="Proteomes" id="UP001432062">
    <property type="component" value="Chromosome"/>
</dbReference>
<name>A0ABZ1YY03_9NOCA</name>
<organism evidence="2 3">
    <name type="scientific">Nocardia vinacea</name>
    <dbReference type="NCBI Taxonomy" id="96468"/>
    <lineage>
        <taxon>Bacteria</taxon>
        <taxon>Bacillati</taxon>
        <taxon>Actinomycetota</taxon>
        <taxon>Actinomycetes</taxon>
        <taxon>Mycobacteriales</taxon>
        <taxon>Nocardiaceae</taxon>
        <taxon>Nocardia</taxon>
    </lineage>
</organism>